<evidence type="ECO:0000313" key="2">
    <source>
        <dbReference type="Proteomes" id="UP000824258"/>
    </source>
</evidence>
<name>A0A9D1A5R2_9FIRM</name>
<comment type="caution">
    <text evidence="1">The sequence shown here is derived from an EMBL/GenBank/DDBJ whole genome shotgun (WGS) entry which is preliminary data.</text>
</comment>
<dbReference type="EMBL" id="DVGD01000004">
    <property type="protein sequence ID" value="HIR08776.1"/>
    <property type="molecule type" value="Genomic_DNA"/>
</dbReference>
<reference evidence="1" key="1">
    <citation type="submission" date="2020-10" db="EMBL/GenBank/DDBJ databases">
        <authorList>
            <person name="Gilroy R."/>
        </authorList>
    </citation>
    <scope>NUCLEOTIDE SEQUENCE</scope>
    <source>
        <strain evidence="1">ChiHjej9B8-7071</strain>
    </source>
</reference>
<organism evidence="1 2">
    <name type="scientific">Candidatus Avoscillospira stercoripullorum</name>
    <dbReference type="NCBI Taxonomy" id="2840709"/>
    <lineage>
        <taxon>Bacteria</taxon>
        <taxon>Bacillati</taxon>
        <taxon>Bacillota</taxon>
        <taxon>Clostridia</taxon>
        <taxon>Eubacteriales</taxon>
        <taxon>Oscillospiraceae</taxon>
        <taxon>Oscillospiraceae incertae sedis</taxon>
        <taxon>Candidatus Avoscillospira</taxon>
    </lineage>
</organism>
<sequence length="132" mass="14517">MEIDDTLRAGIKPASTASCPALWQKYSSSFESASPGAYKMRPYTGAEMHSAQGSPVKGSWHGEAMTEGLSAGDFGNSDPLRQAFGLPPPLGHQGEAFYPWNPLAMKNLFRERNLLHLDLVYIDVKYGMHRAM</sequence>
<dbReference type="AlphaFoldDB" id="A0A9D1A5R2"/>
<proteinExistence type="predicted"/>
<gene>
    <name evidence="1" type="ORF">IAA70_00065</name>
</gene>
<protein>
    <submittedName>
        <fullName evidence="1">Uncharacterized protein</fullName>
    </submittedName>
</protein>
<reference evidence="1" key="2">
    <citation type="journal article" date="2021" name="PeerJ">
        <title>Extensive microbial diversity within the chicken gut microbiome revealed by metagenomics and culture.</title>
        <authorList>
            <person name="Gilroy R."/>
            <person name="Ravi A."/>
            <person name="Getino M."/>
            <person name="Pursley I."/>
            <person name="Horton D.L."/>
            <person name="Alikhan N.F."/>
            <person name="Baker D."/>
            <person name="Gharbi K."/>
            <person name="Hall N."/>
            <person name="Watson M."/>
            <person name="Adriaenssens E.M."/>
            <person name="Foster-Nyarko E."/>
            <person name="Jarju S."/>
            <person name="Secka A."/>
            <person name="Antonio M."/>
            <person name="Oren A."/>
            <person name="Chaudhuri R.R."/>
            <person name="La Ragione R."/>
            <person name="Hildebrand F."/>
            <person name="Pallen M.J."/>
        </authorList>
    </citation>
    <scope>NUCLEOTIDE SEQUENCE</scope>
    <source>
        <strain evidence="1">ChiHjej9B8-7071</strain>
    </source>
</reference>
<evidence type="ECO:0000313" key="1">
    <source>
        <dbReference type="EMBL" id="HIR08776.1"/>
    </source>
</evidence>
<accession>A0A9D1A5R2</accession>
<dbReference type="Proteomes" id="UP000824258">
    <property type="component" value="Unassembled WGS sequence"/>
</dbReference>